<evidence type="ECO:0000259" key="2">
    <source>
        <dbReference type="Pfam" id="PF23231"/>
    </source>
</evidence>
<accession>A0A0D6M7K0</accession>
<sequence length="64" mass="7747">MFLEKHDYLGYEFKVYERGVAVFKWPQMFDIWNLYLANLNGMAEETGLNEDYVYRRVIGVNFNK</sequence>
<feature type="domain" description="Pre-mRNA-splicing factor Syf1/CRNKL1-like C-terminal HAT-repeats" evidence="2">
    <location>
        <begin position="2"/>
        <end position="39"/>
    </location>
</feature>
<protein>
    <recommendedName>
        <fullName evidence="2">Pre-mRNA-splicing factor Syf1/CRNKL1-like C-terminal HAT-repeats domain-containing protein</fullName>
    </recommendedName>
</protein>
<keyword evidence="1" id="KW-0677">Repeat</keyword>
<dbReference type="EMBL" id="KE124784">
    <property type="protein sequence ID" value="EPB80100.1"/>
    <property type="molecule type" value="Genomic_DNA"/>
</dbReference>
<dbReference type="Pfam" id="PF23231">
    <property type="entry name" value="HAT_Syf1_CNRKL1_C"/>
    <property type="match status" value="1"/>
</dbReference>
<name>A0A0D6M7K0_9BILA</name>
<gene>
    <name evidence="3" type="ORF">ANCCEY_00788</name>
</gene>
<dbReference type="InterPro" id="IPR055430">
    <property type="entry name" value="HAT_Syf1_CNRKL1_C"/>
</dbReference>
<evidence type="ECO:0000256" key="1">
    <source>
        <dbReference type="ARBA" id="ARBA00022737"/>
    </source>
</evidence>
<reference evidence="3 4" key="1">
    <citation type="submission" date="2013-05" db="EMBL/GenBank/DDBJ databases">
        <title>Draft genome of the parasitic nematode Anyclostoma ceylanicum.</title>
        <authorList>
            <person name="Mitreva M."/>
        </authorList>
    </citation>
    <scope>NUCLEOTIDE SEQUENCE [LARGE SCALE GENOMIC DNA]</scope>
</reference>
<dbReference type="AlphaFoldDB" id="A0A0D6M7K0"/>
<evidence type="ECO:0000313" key="3">
    <source>
        <dbReference type="EMBL" id="EPB80100.1"/>
    </source>
</evidence>
<dbReference type="Proteomes" id="UP000054495">
    <property type="component" value="Unassembled WGS sequence"/>
</dbReference>
<keyword evidence="4" id="KW-1185">Reference proteome</keyword>
<organism evidence="3 4">
    <name type="scientific">Ancylostoma ceylanicum</name>
    <dbReference type="NCBI Taxonomy" id="53326"/>
    <lineage>
        <taxon>Eukaryota</taxon>
        <taxon>Metazoa</taxon>
        <taxon>Ecdysozoa</taxon>
        <taxon>Nematoda</taxon>
        <taxon>Chromadorea</taxon>
        <taxon>Rhabditida</taxon>
        <taxon>Rhabditina</taxon>
        <taxon>Rhabditomorpha</taxon>
        <taxon>Strongyloidea</taxon>
        <taxon>Ancylostomatidae</taxon>
        <taxon>Ancylostomatinae</taxon>
        <taxon>Ancylostoma</taxon>
    </lineage>
</organism>
<evidence type="ECO:0000313" key="4">
    <source>
        <dbReference type="Proteomes" id="UP000054495"/>
    </source>
</evidence>
<proteinExistence type="predicted"/>